<protein>
    <submittedName>
        <fullName evidence="2">VWA containing CoxE family protein</fullName>
    </submittedName>
</protein>
<dbReference type="AlphaFoldDB" id="A0A1A3NJ31"/>
<dbReference type="PIRSF" id="PIRSF010256">
    <property type="entry name" value="CoxE_vWa"/>
    <property type="match status" value="1"/>
</dbReference>
<evidence type="ECO:0000313" key="3">
    <source>
        <dbReference type="Proteomes" id="UP000093819"/>
    </source>
</evidence>
<evidence type="ECO:0000313" key="2">
    <source>
        <dbReference type="EMBL" id="OBK21340.1"/>
    </source>
</evidence>
<dbReference type="InterPro" id="IPR011195">
    <property type="entry name" value="UCP010256"/>
</dbReference>
<accession>A0A1A3NJ31</accession>
<name>A0A1A3NJ31_MYCAS</name>
<proteinExistence type="predicted"/>
<comment type="caution">
    <text evidence="2">The sequence shown here is derived from an EMBL/GenBank/DDBJ whole genome shotgun (WGS) entry which is preliminary data.</text>
</comment>
<feature type="domain" description="VWFA" evidence="1">
    <location>
        <begin position="231"/>
        <end position="408"/>
    </location>
</feature>
<dbReference type="InterPro" id="IPR008912">
    <property type="entry name" value="Uncharacterised_CoxE"/>
</dbReference>
<dbReference type="SUPFAM" id="SSF53300">
    <property type="entry name" value="vWA-like"/>
    <property type="match status" value="1"/>
</dbReference>
<dbReference type="SMART" id="SM00327">
    <property type="entry name" value="VWA"/>
    <property type="match status" value="1"/>
</dbReference>
<dbReference type="Pfam" id="PF05762">
    <property type="entry name" value="VWA_CoxE"/>
    <property type="match status" value="1"/>
</dbReference>
<reference evidence="2 3" key="1">
    <citation type="submission" date="2016-06" db="EMBL/GenBank/DDBJ databases">
        <authorList>
            <person name="Kjaerup R.B."/>
            <person name="Dalgaard T.S."/>
            <person name="Juul-Madsen H.R."/>
        </authorList>
    </citation>
    <scope>NUCLEOTIDE SEQUENCE [LARGE SCALE GENOMIC DNA]</scope>
    <source>
        <strain evidence="2 3">1245335.1</strain>
    </source>
</reference>
<evidence type="ECO:0000259" key="1">
    <source>
        <dbReference type="SMART" id="SM00327"/>
    </source>
</evidence>
<dbReference type="PANTHER" id="PTHR39338:SF6">
    <property type="entry name" value="BLL5662 PROTEIN"/>
    <property type="match status" value="1"/>
</dbReference>
<dbReference type="CDD" id="cd00198">
    <property type="entry name" value="vWFA"/>
    <property type="match status" value="1"/>
</dbReference>
<dbReference type="EMBL" id="LZLR01000113">
    <property type="protein sequence ID" value="OBK21340.1"/>
    <property type="molecule type" value="Genomic_DNA"/>
</dbReference>
<dbReference type="Proteomes" id="UP000093819">
    <property type="component" value="Unassembled WGS sequence"/>
</dbReference>
<gene>
    <name evidence="2" type="ORF">A5635_01620</name>
</gene>
<organism evidence="2 3">
    <name type="scientific">Mycobacterium asiaticum</name>
    <dbReference type="NCBI Taxonomy" id="1790"/>
    <lineage>
        <taxon>Bacteria</taxon>
        <taxon>Bacillati</taxon>
        <taxon>Actinomycetota</taxon>
        <taxon>Actinomycetes</taxon>
        <taxon>Mycobacteriales</taxon>
        <taxon>Mycobacteriaceae</taxon>
        <taxon>Mycobacterium</taxon>
    </lineage>
</organism>
<sequence length="434" mass="47032">MGVAPTPLSAMTTPALLRGVDLAAFAAGLVARLRRAGVTVSASGQAGFVHALRELPPHNRSALYWSARLTLVNRVDELAAFDAVFAEIFGGVEMDGPEHHPIPLPGPRTPAAGTVHRGAGQSSVPQAQTLPWVTRGGADPDSAAGLRLPDVAPSRIAALADESFERFDPDDLRLLGSWLEASVRHWPQRRSMRTELNPHGKRIDLRATVDASRLSGWEVLTLARTRPRRRPRRVVLACDVSRSMQPYATIYLHLMRATALRQAGLRPEVFAFSTSLTRLTAVLSHRSPEVALQRANAKVVDRYGGTFIGRNIEALLGPPHGNALRGAVVIIASDGWDSDPPDTLRHAMARLRRRADLVVWLNPRAAQHRFQPAAGAMAAALPYCDLFMPAHSLSALQEVLQAIAGRQSQPWLPAIQLSPASSSSGEVATRRCRL</sequence>
<dbReference type="InterPro" id="IPR002035">
    <property type="entry name" value="VWF_A"/>
</dbReference>
<dbReference type="PANTHER" id="PTHR39338">
    <property type="entry name" value="BLL5662 PROTEIN-RELATED"/>
    <property type="match status" value="1"/>
</dbReference>
<dbReference type="InterPro" id="IPR036465">
    <property type="entry name" value="vWFA_dom_sf"/>
</dbReference>